<keyword evidence="1" id="KW-0472">Membrane</keyword>
<keyword evidence="1" id="KW-0812">Transmembrane</keyword>
<evidence type="ECO:0000313" key="2">
    <source>
        <dbReference type="EMBL" id="HIR91860.1"/>
    </source>
</evidence>
<feature type="transmembrane region" description="Helical" evidence="1">
    <location>
        <begin position="45"/>
        <end position="65"/>
    </location>
</feature>
<evidence type="ECO:0000256" key="1">
    <source>
        <dbReference type="SAM" id="Phobius"/>
    </source>
</evidence>
<dbReference type="Proteomes" id="UP000886841">
    <property type="component" value="Unassembled WGS sequence"/>
</dbReference>
<dbReference type="AlphaFoldDB" id="A0A9D1EH82"/>
<keyword evidence="1" id="KW-1133">Transmembrane helix</keyword>
<name>A0A9D1EH82_9FIRM</name>
<dbReference type="InterPro" id="IPR023804">
    <property type="entry name" value="DUF3792_TM"/>
</dbReference>
<accession>A0A9D1EH82</accession>
<feature type="transmembrane region" description="Helical" evidence="1">
    <location>
        <begin position="106"/>
        <end position="125"/>
    </location>
</feature>
<comment type="caution">
    <text evidence="2">The sequence shown here is derived from an EMBL/GenBank/DDBJ whole genome shotgun (WGS) entry which is preliminary data.</text>
</comment>
<dbReference type="NCBIfam" id="TIGR04086">
    <property type="entry name" value="TIGR04086_membr"/>
    <property type="match status" value="1"/>
</dbReference>
<reference evidence="2" key="2">
    <citation type="journal article" date="2021" name="PeerJ">
        <title>Extensive microbial diversity within the chicken gut microbiome revealed by metagenomics and culture.</title>
        <authorList>
            <person name="Gilroy R."/>
            <person name="Ravi A."/>
            <person name="Getino M."/>
            <person name="Pursley I."/>
            <person name="Horton D.L."/>
            <person name="Alikhan N.F."/>
            <person name="Baker D."/>
            <person name="Gharbi K."/>
            <person name="Hall N."/>
            <person name="Watson M."/>
            <person name="Adriaenssens E.M."/>
            <person name="Foster-Nyarko E."/>
            <person name="Jarju S."/>
            <person name="Secka A."/>
            <person name="Antonio M."/>
            <person name="Oren A."/>
            <person name="Chaudhuri R.R."/>
            <person name="La Ragione R."/>
            <person name="Hildebrand F."/>
            <person name="Pallen M.J."/>
        </authorList>
    </citation>
    <scope>NUCLEOTIDE SEQUENCE</scope>
    <source>
        <strain evidence="2">ChiSxjej1B13-7041</strain>
    </source>
</reference>
<evidence type="ECO:0000313" key="3">
    <source>
        <dbReference type="Proteomes" id="UP000886841"/>
    </source>
</evidence>
<reference evidence="2" key="1">
    <citation type="submission" date="2020-10" db="EMBL/GenBank/DDBJ databases">
        <authorList>
            <person name="Gilroy R."/>
        </authorList>
    </citation>
    <scope>NUCLEOTIDE SEQUENCE</scope>
    <source>
        <strain evidence="2">ChiSxjej1B13-7041</strain>
    </source>
</reference>
<sequence>MEGIKNQMPNVMKLLKALIFAYLVTALCLLILAVLLYKLELGEGQVAAGIVAVYILSCFLGGFFLGRKVENRKFLWGLLLGAAYFLFLLGISLILEPGGLAGTKTLLTSIAMCLGGGMLGGMLSGT</sequence>
<feature type="transmembrane region" description="Helical" evidence="1">
    <location>
        <begin position="20"/>
        <end position="39"/>
    </location>
</feature>
<dbReference type="Pfam" id="PF12670">
    <property type="entry name" value="DUF3792"/>
    <property type="match status" value="1"/>
</dbReference>
<dbReference type="EMBL" id="DVHU01000004">
    <property type="protein sequence ID" value="HIR91860.1"/>
    <property type="molecule type" value="Genomic_DNA"/>
</dbReference>
<feature type="transmembrane region" description="Helical" evidence="1">
    <location>
        <begin position="74"/>
        <end position="94"/>
    </location>
</feature>
<gene>
    <name evidence="2" type="ORF">IAB98_00380</name>
</gene>
<organism evidence="2 3">
    <name type="scientific">Candidatus Egerieimonas intestinavium</name>
    <dbReference type="NCBI Taxonomy" id="2840777"/>
    <lineage>
        <taxon>Bacteria</taxon>
        <taxon>Bacillati</taxon>
        <taxon>Bacillota</taxon>
        <taxon>Clostridia</taxon>
        <taxon>Lachnospirales</taxon>
        <taxon>Lachnospiraceae</taxon>
        <taxon>Lachnospiraceae incertae sedis</taxon>
        <taxon>Candidatus Egerieimonas</taxon>
    </lineage>
</organism>
<proteinExistence type="predicted"/>
<protein>
    <submittedName>
        <fullName evidence="2">TIGR04086 family membrane protein</fullName>
    </submittedName>
</protein>